<comment type="caution">
    <text evidence="3">The sequence shown here is derived from an EMBL/GenBank/DDBJ whole genome shotgun (WGS) entry which is preliminary data.</text>
</comment>
<protein>
    <submittedName>
        <fullName evidence="3">Dicer-like protein 1</fullName>
    </submittedName>
</protein>
<name>A0AAD5X634_9FUNG</name>
<dbReference type="Proteomes" id="UP001212841">
    <property type="component" value="Unassembled WGS sequence"/>
</dbReference>
<keyword evidence="4" id="KW-1185">Reference proteome</keyword>
<dbReference type="SUPFAM" id="SSF52540">
    <property type="entry name" value="P-loop containing nucleoside triphosphate hydrolases"/>
    <property type="match status" value="1"/>
</dbReference>
<evidence type="ECO:0000313" key="4">
    <source>
        <dbReference type="Proteomes" id="UP001212841"/>
    </source>
</evidence>
<evidence type="ECO:0000313" key="3">
    <source>
        <dbReference type="EMBL" id="KAJ3051816.1"/>
    </source>
</evidence>
<gene>
    <name evidence="3" type="primary">DCL1_2</name>
    <name evidence="3" type="ORF">HK097_007162</name>
</gene>
<dbReference type="GO" id="GO:0003677">
    <property type="term" value="F:DNA binding"/>
    <property type="evidence" value="ECO:0007669"/>
    <property type="project" value="InterPro"/>
</dbReference>
<dbReference type="AlphaFoldDB" id="A0AAD5X634"/>
<reference evidence="3" key="1">
    <citation type="submission" date="2020-05" db="EMBL/GenBank/DDBJ databases">
        <title>Phylogenomic resolution of chytrid fungi.</title>
        <authorList>
            <person name="Stajich J.E."/>
            <person name="Amses K."/>
            <person name="Simmons R."/>
            <person name="Seto K."/>
            <person name="Myers J."/>
            <person name="Bonds A."/>
            <person name="Quandt C.A."/>
            <person name="Barry K."/>
            <person name="Liu P."/>
            <person name="Grigoriev I."/>
            <person name="Longcore J.E."/>
            <person name="James T.Y."/>
        </authorList>
    </citation>
    <scope>NUCLEOTIDE SEQUENCE</scope>
    <source>
        <strain evidence="3">JEL0318</strain>
    </source>
</reference>
<dbReference type="Gene3D" id="3.40.50.300">
    <property type="entry name" value="P-loop containing nucleotide triphosphate hydrolases"/>
    <property type="match status" value="1"/>
</dbReference>
<feature type="domain" description="Helicase/UvrB N-terminal" evidence="2">
    <location>
        <begin position="70"/>
        <end position="113"/>
    </location>
</feature>
<dbReference type="InterPro" id="IPR006935">
    <property type="entry name" value="Helicase/UvrB_N"/>
</dbReference>
<dbReference type="GO" id="GO:0005524">
    <property type="term" value="F:ATP binding"/>
    <property type="evidence" value="ECO:0007669"/>
    <property type="project" value="InterPro"/>
</dbReference>
<evidence type="ECO:0000259" key="2">
    <source>
        <dbReference type="Pfam" id="PF04851"/>
    </source>
</evidence>
<organism evidence="3 4">
    <name type="scientific">Rhizophlyctis rosea</name>
    <dbReference type="NCBI Taxonomy" id="64517"/>
    <lineage>
        <taxon>Eukaryota</taxon>
        <taxon>Fungi</taxon>
        <taxon>Fungi incertae sedis</taxon>
        <taxon>Chytridiomycota</taxon>
        <taxon>Chytridiomycota incertae sedis</taxon>
        <taxon>Chytridiomycetes</taxon>
        <taxon>Rhizophlyctidales</taxon>
        <taxon>Rhizophlyctidaceae</taxon>
        <taxon>Rhizophlyctis</taxon>
    </lineage>
</organism>
<dbReference type="EMBL" id="JADGJD010000355">
    <property type="protein sequence ID" value="KAJ3051816.1"/>
    <property type="molecule type" value="Genomic_DNA"/>
</dbReference>
<dbReference type="GO" id="GO:0004386">
    <property type="term" value="F:helicase activity"/>
    <property type="evidence" value="ECO:0007669"/>
    <property type="project" value="UniProtKB-KW"/>
</dbReference>
<dbReference type="GO" id="GO:0016787">
    <property type="term" value="F:hydrolase activity"/>
    <property type="evidence" value="ECO:0007669"/>
    <property type="project" value="InterPro"/>
</dbReference>
<keyword evidence="1" id="KW-0067">ATP-binding</keyword>
<proteinExistence type="predicted"/>
<keyword evidence="1" id="KW-0547">Nucleotide-binding</keyword>
<dbReference type="InterPro" id="IPR027417">
    <property type="entry name" value="P-loop_NTPase"/>
</dbReference>
<dbReference type="Pfam" id="PF04851">
    <property type="entry name" value="ResIII"/>
    <property type="match status" value="1"/>
</dbReference>
<accession>A0AAD5X634</accession>
<keyword evidence="1" id="KW-0378">Hydrolase</keyword>
<keyword evidence="1" id="KW-0347">Helicase</keyword>
<evidence type="ECO:0000256" key="1">
    <source>
        <dbReference type="ARBA" id="ARBA00022806"/>
    </source>
</evidence>
<sequence length="222" mass="25087">MHDDTHLTGLNASAQQPRNHIDFASASAFPRVEEGLQAHGDDETVFKKDKRLTKGQIRKLEDEFYKGILVPRQYQLELFERAKKSNIIAVMDTGTGKTLIACLLIRHILSLEYERFPPPLPTTTISVTFKARSTMTKQIPLIRSMQGYVSHDIRNLTAQIHFDSTANAKDAAETFRKENLKIVYVKEKSDTGCSQEETKRVDANGKPIKVSNRSERTVVVSI</sequence>